<sequence length="648" mass="76239">MDVIDLLEKPSSIGRPDECDILILRADYLRDLKSTKEGSPPACPELNIEKIIERIRVNERIQKEKLKFYGHDVPVDARKLAEYLETFFTVVWDKPHIVVMDHTIISPPYKENNVSCNSDTQQAKSQTDYVQRVVRLSFLTSPRHSIIMKSLTNYPSDCLKSLTNEEIMVYNFRAYVSPLLAFIGIPANIFVIIIFNILEKQQTCRFNLYAIWMALAHLIQLIVNTLIDDFLGRGLKWATDCYIWYQVDSYSSFTCKLLTYLSDVSALIASFILMLFSIDRVCSIYCAKQVEQILDLRIAKLSIFIIYVICFLLNIPHLIYADLKDDSRETSNCQYVDPVAGGVKYVLYLYIIGVTILPAILIFIMNILISCKLKSTIKRSKLNGYHDRKSYNELSKVITHLAISIMFTCLSIPLVALMILRQKVHFNNYELIYPIYAYKIIQLSKLFSSVDSFNHAFDFFLYWAFLPVFRQTLYKLITNMCSKILCNCNKKRMINQHQNNNINSMNISTNNNANIIVNNNSNHRLINSQNNNITTNNNNHYNYDLSDLPCYSYLDFPLGYFDFSHCSGRCSPHSLYYYQHYRTHRHRRHHHHHYHHYQYHQPHDQYYQKRQQKSYQLEHSKQLSFHCMEELHDKHFQNEQQYETKISR</sequence>
<evidence type="ECO:0000259" key="10">
    <source>
        <dbReference type="PROSITE" id="PS52001"/>
    </source>
</evidence>
<evidence type="ECO:0000256" key="1">
    <source>
        <dbReference type="ARBA" id="ARBA00004141"/>
    </source>
</evidence>
<dbReference type="Pfam" id="PF09793">
    <property type="entry name" value="AD"/>
    <property type="match status" value="1"/>
</dbReference>
<name>A0A430QKN8_SCHBO</name>
<dbReference type="Proteomes" id="UP000290809">
    <property type="component" value="Unassembled WGS sequence"/>
</dbReference>
<dbReference type="InterPro" id="IPR017452">
    <property type="entry name" value="GPCR_Rhodpsn_7TM"/>
</dbReference>
<dbReference type="SUPFAM" id="SSF81321">
    <property type="entry name" value="Family A G protein-coupled receptor-like"/>
    <property type="match status" value="1"/>
</dbReference>
<evidence type="ECO:0000256" key="3">
    <source>
        <dbReference type="ARBA" id="ARBA00022989"/>
    </source>
</evidence>
<dbReference type="EMBL" id="QMKO01001596">
    <property type="protein sequence ID" value="RTG88258.1"/>
    <property type="molecule type" value="Genomic_DNA"/>
</dbReference>
<evidence type="ECO:0000256" key="8">
    <source>
        <dbReference type="SAM" id="Phobius"/>
    </source>
</evidence>
<keyword evidence="3 8" id="KW-1133">Transmembrane helix</keyword>
<evidence type="ECO:0000313" key="12">
    <source>
        <dbReference type="Proteomes" id="UP000290809"/>
    </source>
</evidence>
<evidence type="ECO:0000256" key="6">
    <source>
        <dbReference type="ARBA" id="ARBA00023170"/>
    </source>
</evidence>
<proteinExistence type="predicted"/>
<dbReference type="AlphaFoldDB" id="A0A430QKN8"/>
<dbReference type="PROSITE" id="PS52001">
    <property type="entry name" value="AD"/>
    <property type="match status" value="1"/>
</dbReference>
<reference evidence="11 12" key="1">
    <citation type="journal article" date="2019" name="PLoS Pathog.">
        <title>Genome sequence of the bovine parasite Schistosoma bovis Tanzania.</title>
        <authorList>
            <person name="Oey H."/>
            <person name="Zakrzewski M."/>
            <person name="Gobert G."/>
            <person name="Gravermann K."/>
            <person name="Stoye J."/>
            <person name="Jones M."/>
            <person name="Mcmanus D."/>
            <person name="Krause L."/>
        </authorList>
    </citation>
    <scope>NUCLEOTIDE SEQUENCE [LARGE SCALE GENOMIC DNA]</scope>
    <source>
        <strain evidence="11 12">TAN1997</strain>
    </source>
</reference>
<feature type="transmembrane region" description="Helical" evidence="8">
    <location>
        <begin position="298"/>
        <end position="320"/>
    </location>
</feature>
<keyword evidence="7" id="KW-0807">Transducer</keyword>
<evidence type="ECO:0000256" key="4">
    <source>
        <dbReference type="ARBA" id="ARBA00023040"/>
    </source>
</evidence>
<evidence type="ECO:0000259" key="9">
    <source>
        <dbReference type="PROSITE" id="PS50262"/>
    </source>
</evidence>
<feature type="transmembrane region" description="Helical" evidence="8">
    <location>
        <begin position="397"/>
        <end position="420"/>
    </location>
</feature>
<dbReference type="GO" id="GO:0005886">
    <property type="term" value="C:plasma membrane"/>
    <property type="evidence" value="ECO:0007669"/>
    <property type="project" value="TreeGrafter"/>
</dbReference>
<dbReference type="InterPro" id="IPR019181">
    <property type="entry name" value="LSM12_ABD"/>
</dbReference>
<feature type="transmembrane region" description="Helical" evidence="8">
    <location>
        <begin position="347"/>
        <end position="369"/>
    </location>
</feature>
<dbReference type="Pfam" id="PF00001">
    <property type="entry name" value="7tm_1"/>
    <property type="match status" value="1"/>
</dbReference>
<dbReference type="PANTHER" id="PTHR24243:SF230">
    <property type="entry name" value="G-PROTEIN COUPLED RECEPTORS FAMILY 1 PROFILE DOMAIN-CONTAINING PROTEIN"/>
    <property type="match status" value="1"/>
</dbReference>
<organism evidence="11 12">
    <name type="scientific">Schistosoma bovis</name>
    <name type="common">Blood fluke</name>
    <dbReference type="NCBI Taxonomy" id="6184"/>
    <lineage>
        <taxon>Eukaryota</taxon>
        <taxon>Metazoa</taxon>
        <taxon>Spiralia</taxon>
        <taxon>Lophotrochozoa</taxon>
        <taxon>Platyhelminthes</taxon>
        <taxon>Trematoda</taxon>
        <taxon>Digenea</taxon>
        <taxon>Strigeidida</taxon>
        <taxon>Schistosomatoidea</taxon>
        <taxon>Schistosomatidae</taxon>
        <taxon>Schistosoma</taxon>
    </lineage>
</organism>
<protein>
    <submittedName>
        <fullName evidence="11">Uncharacterized protein</fullName>
    </submittedName>
</protein>
<evidence type="ECO:0000256" key="7">
    <source>
        <dbReference type="ARBA" id="ARBA00023224"/>
    </source>
</evidence>
<dbReference type="SMART" id="SM00995">
    <property type="entry name" value="AD"/>
    <property type="match status" value="1"/>
</dbReference>
<keyword evidence="5 8" id="KW-0472">Membrane</keyword>
<dbReference type="Gene3D" id="1.20.1070.10">
    <property type="entry name" value="Rhodopsin 7-helix transmembrane proteins"/>
    <property type="match status" value="1"/>
</dbReference>
<evidence type="ECO:0000256" key="5">
    <source>
        <dbReference type="ARBA" id="ARBA00023136"/>
    </source>
</evidence>
<dbReference type="GO" id="GO:0004930">
    <property type="term" value="F:G protein-coupled receptor activity"/>
    <property type="evidence" value="ECO:0007669"/>
    <property type="project" value="UniProtKB-KW"/>
</dbReference>
<feature type="transmembrane region" description="Helical" evidence="8">
    <location>
        <begin position="209"/>
        <end position="227"/>
    </location>
</feature>
<dbReference type="InterPro" id="IPR000276">
    <property type="entry name" value="GPCR_Rhodpsn"/>
</dbReference>
<dbReference type="PANTHER" id="PTHR24243">
    <property type="entry name" value="G-PROTEIN COUPLED RECEPTOR"/>
    <property type="match status" value="1"/>
</dbReference>
<feature type="domain" description="AD" evidence="10">
    <location>
        <begin position="44"/>
        <end position="142"/>
    </location>
</feature>
<keyword evidence="12" id="KW-1185">Reference proteome</keyword>
<feature type="transmembrane region" description="Helical" evidence="8">
    <location>
        <begin position="175"/>
        <end position="197"/>
    </location>
</feature>
<dbReference type="PROSITE" id="PS50262">
    <property type="entry name" value="G_PROTEIN_RECEP_F1_2"/>
    <property type="match status" value="1"/>
</dbReference>
<gene>
    <name evidence="11" type="ORF">DC041_0007851</name>
</gene>
<feature type="domain" description="G-protein coupled receptors family 1 profile" evidence="9">
    <location>
        <begin position="187"/>
        <end position="462"/>
    </location>
</feature>
<keyword evidence="4" id="KW-0297">G-protein coupled receptor</keyword>
<keyword evidence="2 8" id="KW-0812">Transmembrane</keyword>
<comment type="subcellular location">
    <subcellularLocation>
        <location evidence="1">Membrane</location>
        <topology evidence="1">Multi-pass membrane protein</topology>
    </subcellularLocation>
</comment>
<evidence type="ECO:0000313" key="11">
    <source>
        <dbReference type="EMBL" id="RTG88258.1"/>
    </source>
</evidence>
<feature type="transmembrane region" description="Helical" evidence="8">
    <location>
        <begin position="257"/>
        <end position="278"/>
    </location>
</feature>
<accession>A0A430QKN8</accession>
<comment type="caution">
    <text evidence="11">The sequence shown here is derived from an EMBL/GenBank/DDBJ whole genome shotgun (WGS) entry which is preliminary data.</text>
</comment>
<dbReference type="STRING" id="6184.A0A430QKN8"/>
<keyword evidence="6" id="KW-0675">Receptor</keyword>
<evidence type="ECO:0000256" key="2">
    <source>
        <dbReference type="ARBA" id="ARBA00022692"/>
    </source>
</evidence>
<dbReference type="InterPro" id="IPR047574">
    <property type="entry name" value="AD"/>
</dbReference>